<feature type="transmembrane region" description="Helical" evidence="11">
    <location>
        <begin position="42"/>
        <end position="60"/>
    </location>
</feature>
<dbReference type="GO" id="GO:0008270">
    <property type="term" value="F:zinc ion binding"/>
    <property type="evidence" value="ECO:0007669"/>
    <property type="project" value="UniProtKB-UniRule"/>
</dbReference>
<keyword evidence="8 11" id="KW-1133">Transmembrane helix</keyword>
<dbReference type="GO" id="GO:0006508">
    <property type="term" value="P:proteolysis"/>
    <property type="evidence" value="ECO:0007669"/>
    <property type="project" value="UniProtKB-KW"/>
</dbReference>
<keyword evidence="5 11" id="KW-0479">Metal-binding</keyword>
<feature type="binding site" evidence="11">
    <location>
        <position position="224"/>
    </location>
    <ligand>
        <name>Zn(2+)</name>
        <dbReference type="ChEBI" id="CHEBI:29105"/>
        <note>catalytic</note>
    </ligand>
</feature>
<evidence type="ECO:0000256" key="2">
    <source>
        <dbReference type="ARBA" id="ARBA00022475"/>
    </source>
</evidence>
<evidence type="ECO:0000256" key="5">
    <source>
        <dbReference type="ARBA" id="ARBA00022723"/>
    </source>
</evidence>
<dbReference type="Pfam" id="PF01435">
    <property type="entry name" value="Peptidase_M48"/>
    <property type="match status" value="1"/>
</dbReference>
<feature type="active site" evidence="11">
    <location>
        <position position="144"/>
    </location>
</feature>
<evidence type="ECO:0000256" key="1">
    <source>
        <dbReference type="ARBA" id="ARBA00009779"/>
    </source>
</evidence>
<evidence type="ECO:0000256" key="7">
    <source>
        <dbReference type="ARBA" id="ARBA00022833"/>
    </source>
</evidence>
<dbReference type="HAMAP" id="MF_00188">
    <property type="entry name" value="Pept_M48_protease_HtpX"/>
    <property type="match status" value="1"/>
</dbReference>
<feature type="transmembrane region" description="Helical" evidence="11">
    <location>
        <begin position="195"/>
        <end position="215"/>
    </location>
</feature>
<accession>A0A2M7H2E1</accession>
<dbReference type="PANTHER" id="PTHR43221:SF2">
    <property type="entry name" value="PROTEASE HTPX HOMOLOG"/>
    <property type="match status" value="1"/>
</dbReference>
<sequence length="306" mass="33218">MTVYQQIGKNKRRSVILVALFFLLVMAIGYVSGVYYGSGYGGIFFAGIIATILTLISYFGGDSVSLAAAGAKQIEKSDAPELWNLVENLCITAGLPMPKVYIIEDSAMNAFATGRNPEKASIAFTSGLLANLTKVELEGVAAHELSHVRNYDTRLMMIVVVLVGVIALLADWMWRVRFIGGRDSGGRKSGNQIELVVMIIGIVLVMLSPLFAELIKLAISRKREFLADASAVLLTRYSDGLASALTKISQQNQPLARANHATAHLFIANPFRQKSVYSRLLSTHPPVEDRINALNAMGGDIPTDEN</sequence>
<name>A0A2M7H2E1_9BACT</name>
<dbReference type="CDD" id="cd07340">
    <property type="entry name" value="M48B_Htpx_like"/>
    <property type="match status" value="1"/>
</dbReference>
<protein>
    <recommendedName>
        <fullName evidence="11">Protease HtpX homolog</fullName>
        <ecNumber evidence="11">3.4.24.-</ecNumber>
    </recommendedName>
</protein>
<evidence type="ECO:0000256" key="4">
    <source>
        <dbReference type="ARBA" id="ARBA00022692"/>
    </source>
</evidence>
<evidence type="ECO:0000313" key="13">
    <source>
        <dbReference type="EMBL" id="PIW36398.1"/>
    </source>
</evidence>
<dbReference type="EC" id="3.4.24.-" evidence="11"/>
<evidence type="ECO:0000256" key="3">
    <source>
        <dbReference type="ARBA" id="ARBA00022670"/>
    </source>
</evidence>
<comment type="cofactor">
    <cofactor evidence="11">
        <name>Zn(2+)</name>
        <dbReference type="ChEBI" id="CHEBI:29105"/>
    </cofactor>
    <text evidence="11">Binds 1 zinc ion per subunit.</text>
</comment>
<feature type="binding site" evidence="11">
    <location>
        <position position="147"/>
    </location>
    <ligand>
        <name>Zn(2+)</name>
        <dbReference type="ChEBI" id="CHEBI:29105"/>
        <note>catalytic</note>
    </ligand>
</feature>
<dbReference type="InterPro" id="IPR001915">
    <property type="entry name" value="Peptidase_M48"/>
</dbReference>
<dbReference type="GO" id="GO:0005886">
    <property type="term" value="C:plasma membrane"/>
    <property type="evidence" value="ECO:0007669"/>
    <property type="project" value="UniProtKB-SubCell"/>
</dbReference>
<keyword evidence="2 11" id="KW-1003">Cell membrane</keyword>
<keyword evidence="9 11" id="KW-0482">Metalloprotease</keyword>
<evidence type="ECO:0000313" key="14">
    <source>
        <dbReference type="Proteomes" id="UP000230292"/>
    </source>
</evidence>
<gene>
    <name evidence="11" type="primary">htpX</name>
    <name evidence="13" type="ORF">COW24_05560</name>
</gene>
<dbReference type="EMBL" id="PFGC01000057">
    <property type="protein sequence ID" value="PIW36398.1"/>
    <property type="molecule type" value="Genomic_DNA"/>
</dbReference>
<keyword evidence="4 11" id="KW-0812">Transmembrane</keyword>
<dbReference type="GO" id="GO:0004222">
    <property type="term" value="F:metalloendopeptidase activity"/>
    <property type="evidence" value="ECO:0007669"/>
    <property type="project" value="UniProtKB-UniRule"/>
</dbReference>
<dbReference type="InterPro" id="IPR050083">
    <property type="entry name" value="HtpX_protease"/>
</dbReference>
<dbReference type="Gene3D" id="3.30.2010.10">
    <property type="entry name" value="Metalloproteases ('zincins'), catalytic domain"/>
    <property type="match status" value="1"/>
</dbReference>
<keyword evidence="7 11" id="KW-0862">Zinc</keyword>
<dbReference type="Proteomes" id="UP000230292">
    <property type="component" value="Unassembled WGS sequence"/>
</dbReference>
<comment type="subcellular location">
    <subcellularLocation>
        <location evidence="11">Cell membrane</location>
        <topology evidence="11">Multi-pass membrane protein</topology>
    </subcellularLocation>
</comment>
<feature type="domain" description="Peptidase M48" evidence="12">
    <location>
        <begin position="79"/>
        <end position="296"/>
    </location>
</feature>
<proteinExistence type="inferred from homology"/>
<dbReference type="PANTHER" id="PTHR43221">
    <property type="entry name" value="PROTEASE HTPX"/>
    <property type="match status" value="1"/>
</dbReference>
<feature type="transmembrane region" description="Helical" evidence="11">
    <location>
        <begin position="155"/>
        <end position="175"/>
    </location>
</feature>
<feature type="binding site" evidence="11">
    <location>
        <position position="143"/>
    </location>
    <ligand>
        <name>Zn(2+)</name>
        <dbReference type="ChEBI" id="CHEBI:29105"/>
        <note>catalytic</note>
    </ligand>
</feature>
<comment type="caution">
    <text evidence="13">The sequence shown here is derived from an EMBL/GenBank/DDBJ whole genome shotgun (WGS) entry which is preliminary data.</text>
</comment>
<reference evidence="13 14" key="1">
    <citation type="submission" date="2017-09" db="EMBL/GenBank/DDBJ databases">
        <title>Depth-based differentiation of microbial function through sediment-hosted aquifers and enrichment of novel symbionts in the deep terrestrial subsurface.</title>
        <authorList>
            <person name="Probst A.J."/>
            <person name="Ladd B."/>
            <person name="Jarett J.K."/>
            <person name="Geller-Mcgrath D.E."/>
            <person name="Sieber C.M."/>
            <person name="Emerson J.B."/>
            <person name="Anantharaman K."/>
            <person name="Thomas B.C."/>
            <person name="Malmstrom R."/>
            <person name="Stieglmeier M."/>
            <person name="Klingl A."/>
            <person name="Woyke T."/>
            <person name="Ryan C.M."/>
            <person name="Banfield J.F."/>
        </authorList>
    </citation>
    <scope>NUCLEOTIDE SEQUENCE [LARGE SCALE GENOMIC DNA]</scope>
    <source>
        <strain evidence="13">CG15_BIG_FIL_POST_REV_8_21_14_020_45_12</strain>
    </source>
</reference>
<dbReference type="InterPro" id="IPR022919">
    <property type="entry name" value="Pept_M48_protease_HtpX"/>
</dbReference>
<evidence type="ECO:0000256" key="10">
    <source>
        <dbReference type="ARBA" id="ARBA00023136"/>
    </source>
</evidence>
<organism evidence="13 14">
    <name type="scientific">Candidatus Kerfeldbacteria bacterium CG15_BIG_FIL_POST_REV_8_21_14_020_45_12</name>
    <dbReference type="NCBI Taxonomy" id="2014247"/>
    <lineage>
        <taxon>Bacteria</taxon>
        <taxon>Candidatus Kerfeldiibacteriota</taxon>
    </lineage>
</organism>
<evidence type="ECO:0000259" key="12">
    <source>
        <dbReference type="Pfam" id="PF01435"/>
    </source>
</evidence>
<comment type="similarity">
    <text evidence="1 11">Belongs to the peptidase M48B family.</text>
</comment>
<evidence type="ECO:0000256" key="11">
    <source>
        <dbReference type="HAMAP-Rule" id="MF_00188"/>
    </source>
</evidence>
<evidence type="ECO:0000256" key="6">
    <source>
        <dbReference type="ARBA" id="ARBA00022801"/>
    </source>
</evidence>
<keyword evidence="10 11" id="KW-0472">Membrane</keyword>
<evidence type="ECO:0000256" key="8">
    <source>
        <dbReference type="ARBA" id="ARBA00022989"/>
    </source>
</evidence>
<dbReference type="AlphaFoldDB" id="A0A2M7H2E1"/>
<feature type="transmembrane region" description="Helical" evidence="11">
    <location>
        <begin position="15"/>
        <end position="36"/>
    </location>
</feature>
<keyword evidence="3 11" id="KW-0645">Protease</keyword>
<evidence type="ECO:0000256" key="9">
    <source>
        <dbReference type="ARBA" id="ARBA00023049"/>
    </source>
</evidence>
<keyword evidence="6 11" id="KW-0378">Hydrolase</keyword>